<sequence>MTLRKATKNDASALADLMLLAMDEIVYYFIGDKNPLHAKDFLMHFISLENNQYSYENSYVAEENKQILGQITLYDGKDLSKLREPIKNYLSEKFKRELQFEDETSAGEIYIDTLSVFPQAQGKGIGRSLLNFSIQEFAVNQNQVLGLLVEKSNPNAKKLYIQVGFKMVNEARLFNKEMEHLQFKDH</sequence>
<organism evidence="4 5">
    <name type="scientific">Sphingobacterium hungaricum</name>
    <dbReference type="NCBI Taxonomy" id="2082723"/>
    <lineage>
        <taxon>Bacteria</taxon>
        <taxon>Pseudomonadati</taxon>
        <taxon>Bacteroidota</taxon>
        <taxon>Sphingobacteriia</taxon>
        <taxon>Sphingobacteriales</taxon>
        <taxon>Sphingobacteriaceae</taxon>
        <taxon>Sphingobacterium</taxon>
    </lineage>
</organism>
<protein>
    <submittedName>
        <fullName evidence="4">GNAT family N-acetyltransferase</fullName>
    </submittedName>
</protein>
<comment type="caution">
    <text evidence="4">The sequence shown here is derived from an EMBL/GenBank/DDBJ whole genome shotgun (WGS) entry which is preliminary data.</text>
</comment>
<dbReference type="Gene3D" id="3.40.630.30">
    <property type="match status" value="1"/>
</dbReference>
<dbReference type="InterPro" id="IPR016181">
    <property type="entry name" value="Acyl_CoA_acyltransferase"/>
</dbReference>
<dbReference type="EMBL" id="PRDK01000003">
    <property type="protein sequence ID" value="MBE8712744.1"/>
    <property type="molecule type" value="Genomic_DNA"/>
</dbReference>
<accession>A0A928UY68</accession>
<keyword evidence="1" id="KW-0808">Transferase</keyword>
<dbReference type="PANTHER" id="PTHR43877:SF2">
    <property type="entry name" value="AMINOALKYLPHOSPHONATE N-ACETYLTRANSFERASE-RELATED"/>
    <property type="match status" value="1"/>
</dbReference>
<dbReference type="SUPFAM" id="SSF55729">
    <property type="entry name" value="Acyl-CoA N-acyltransferases (Nat)"/>
    <property type="match status" value="1"/>
</dbReference>
<evidence type="ECO:0000313" key="4">
    <source>
        <dbReference type="EMBL" id="MBE8712744.1"/>
    </source>
</evidence>
<evidence type="ECO:0000256" key="2">
    <source>
        <dbReference type="ARBA" id="ARBA00023315"/>
    </source>
</evidence>
<dbReference type="PROSITE" id="PS51186">
    <property type="entry name" value="GNAT"/>
    <property type="match status" value="1"/>
</dbReference>
<dbReference type="AlphaFoldDB" id="A0A928UY68"/>
<dbReference type="GO" id="GO:0016747">
    <property type="term" value="F:acyltransferase activity, transferring groups other than amino-acyl groups"/>
    <property type="evidence" value="ECO:0007669"/>
    <property type="project" value="InterPro"/>
</dbReference>
<dbReference type="Pfam" id="PF00583">
    <property type="entry name" value="Acetyltransf_1"/>
    <property type="match status" value="1"/>
</dbReference>
<evidence type="ECO:0000259" key="3">
    <source>
        <dbReference type="PROSITE" id="PS51186"/>
    </source>
</evidence>
<evidence type="ECO:0000256" key="1">
    <source>
        <dbReference type="ARBA" id="ARBA00022679"/>
    </source>
</evidence>
<dbReference type="Proteomes" id="UP000616201">
    <property type="component" value="Unassembled WGS sequence"/>
</dbReference>
<proteinExistence type="predicted"/>
<dbReference type="InterPro" id="IPR000182">
    <property type="entry name" value="GNAT_dom"/>
</dbReference>
<dbReference type="CDD" id="cd04301">
    <property type="entry name" value="NAT_SF"/>
    <property type="match status" value="1"/>
</dbReference>
<gene>
    <name evidence="4" type="ORF">C4F49_03515</name>
</gene>
<evidence type="ECO:0000313" key="5">
    <source>
        <dbReference type="Proteomes" id="UP000616201"/>
    </source>
</evidence>
<keyword evidence="5" id="KW-1185">Reference proteome</keyword>
<dbReference type="InterPro" id="IPR050832">
    <property type="entry name" value="Bact_Acetyltransf"/>
</dbReference>
<keyword evidence="2" id="KW-0012">Acyltransferase</keyword>
<feature type="domain" description="N-acetyltransferase" evidence="3">
    <location>
        <begin position="1"/>
        <end position="179"/>
    </location>
</feature>
<name>A0A928UY68_9SPHI</name>
<dbReference type="PANTHER" id="PTHR43877">
    <property type="entry name" value="AMINOALKYLPHOSPHONATE N-ACETYLTRANSFERASE-RELATED-RELATED"/>
    <property type="match status" value="1"/>
</dbReference>
<reference evidence="4" key="1">
    <citation type="submission" date="2018-02" db="EMBL/GenBank/DDBJ databases">
        <authorList>
            <person name="Vasarhelyi B.M."/>
            <person name="Deshmukh S."/>
            <person name="Balint B."/>
            <person name="Kukolya J."/>
        </authorList>
    </citation>
    <scope>NUCLEOTIDE SEQUENCE</scope>
    <source>
        <strain evidence="4">KB22</strain>
    </source>
</reference>